<evidence type="ECO:0000313" key="3">
    <source>
        <dbReference type="EnsemblPlants" id="QL05p023447:mrna"/>
    </source>
</evidence>
<dbReference type="PANTHER" id="PTHR46710">
    <property type="entry name" value="ARM REPEAT PROTEIN INTERACTING WITH ABF2"/>
    <property type="match status" value="1"/>
</dbReference>
<keyword evidence="4" id="KW-1185">Reference proteome</keyword>
<evidence type="ECO:0000313" key="4">
    <source>
        <dbReference type="Proteomes" id="UP000594261"/>
    </source>
</evidence>
<name>A0A7N2LP77_QUELO</name>
<dbReference type="Proteomes" id="UP000594261">
    <property type="component" value="Chromosome 5"/>
</dbReference>
<reference evidence="3 4" key="1">
    <citation type="journal article" date="2016" name="G3 (Bethesda)">
        <title>First Draft Assembly and Annotation of the Genome of a California Endemic Oak Quercus lobata Nee (Fagaceae).</title>
        <authorList>
            <person name="Sork V.L."/>
            <person name="Fitz-Gibbon S.T."/>
            <person name="Puiu D."/>
            <person name="Crepeau M."/>
            <person name="Gugger P.F."/>
            <person name="Sherman R."/>
            <person name="Stevens K."/>
            <person name="Langley C.H."/>
            <person name="Pellegrini M."/>
            <person name="Salzberg S.L."/>
        </authorList>
    </citation>
    <scope>NUCLEOTIDE SEQUENCE [LARGE SCALE GENOMIC DNA]</scope>
    <source>
        <strain evidence="3 4">cv. SW786</strain>
    </source>
</reference>
<dbReference type="EnsemblPlants" id="QL05p023447:mrna">
    <property type="protein sequence ID" value="QL05p023447:mrna"/>
    <property type="gene ID" value="QL05p023447"/>
</dbReference>
<dbReference type="InterPro" id="IPR044282">
    <property type="entry name" value="ABAP1/ARIA"/>
</dbReference>
<dbReference type="Gene3D" id="1.25.10.10">
    <property type="entry name" value="Leucine-rich Repeat Variant"/>
    <property type="match status" value="1"/>
</dbReference>
<dbReference type="PANTHER" id="PTHR46710:SF1">
    <property type="entry name" value="ARM REPEAT PROTEIN INTERACTING WITH ABF2"/>
    <property type="match status" value="1"/>
</dbReference>
<protein>
    <submittedName>
        <fullName evidence="3">Uncharacterized protein</fullName>
    </submittedName>
</protein>
<accession>A0A7N2LP77</accession>
<dbReference type="EMBL" id="LRBV02000005">
    <property type="status" value="NOT_ANNOTATED_CDS"/>
    <property type="molecule type" value="Genomic_DNA"/>
</dbReference>
<dbReference type="InParanoid" id="A0A7N2LP77"/>
<keyword evidence="1" id="KW-0677">Repeat</keyword>
<dbReference type="InterPro" id="IPR011989">
    <property type="entry name" value="ARM-like"/>
</dbReference>
<evidence type="ECO:0000256" key="2">
    <source>
        <dbReference type="PROSITE-ProRule" id="PRU00259"/>
    </source>
</evidence>
<dbReference type="SUPFAM" id="SSF48371">
    <property type="entry name" value="ARM repeat"/>
    <property type="match status" value="1"/>
</dbReference>
<organism evidence="3 4">
    <name type="scientific">Quercus lobata</name>
    <name type="common">Valley oak</name>
    <dbReference type="NCBI Taxonomy" id="97700"/>
    <lineage>
        <taxon>Eukaryota</taxon>
        <taxon>Viridiplantae</taxon>
        <taxon>Streptophyta</taxon>
        <taxon>Embryophyta</taxon>
        <taxon>Tracheophyta</taxon>
        <taxon>Spermatophyta</taxon>
        <taxon>Magnoliopsida</taxon>
        <taxon>eudicotyledons</taxon>
        <taxon>Gunneridae</taxon>
        <taxon>Pentapetalae</taxon>
        <taxon>rosids</taxon>
        <taxon>fabids</taxon>
        <taxon>Fagales</taxon>
        <taxon>Fagaceae</taxon>
        <taxon>Quercus</taxon>
    </lineage>
</organism>
<dbReference type="InterPro" id="IPR000225">
    <property type="entry name" value="Armadillo"/>
</dbReference>
<evidence type="ECO:0000256" key="1">
    <source>
        <dbReference type="ARBA" id="ARBA00022737"/>
    </source>
</evidence>
<dbReference type="InterPro" id="IPR016024">
    <property type="entry name" value="ARM-type_fold"/>
</dbReference>
<dbReference type="PROSITE" id="PS50176">
    <property type="entry name" value="ARM_REPEAT"/>
    <property type="match status" value="1"/>
</dbReference>
<dbReference type="AlphaFoldDB" id="A0A7N2LP77"/>
<sequence>MGSKHSGRVCGVGFGLTPSERNGANLSQFALTPLLSSETTERIVELETSLVDVKEQLAQSKVHIVQRGVVQPLIEMLKSPYAQLGEMSAFVLGRLAKDKHNQAGIAHSGGIVPPLKLIDSRNGVLQHNSAYSYGILKS</sequence>
<reference evidence="3" key="2">
    <citation type="submission" date="2021-01" db="UniProtKB">
        <authorList>
            <consortium name="EnsemblPlants"/>
        </authorList>
    </citation>
    <scope>IDENTIFICATION</scope>
</reference>
<dbReference type="Gramene" id="QL05p023447:mrna">
    <property type="protein sequence ID" value="QL05p023447:mrna"/>
    <property type="gene ID" value="QL05p023447"/>
</dbReference>
<proteinExistence type="predicted"/>
<feature type="repeat" description="ARM" evidence="2">
    <location>
        <begin position="68"/>
        <end position="110"/>
    </location>
</feature>